<evidence type="ECO:0000259" key="2">
    <source>
        <dbReference type="Pfam" id="PF07727"/>
    </source>
</evidence>
<sequence>MGTVLFGNDHFTAITGYGDYIYGNITIFHVSYVEGLGRNLFFVGQLCDGDLEVVFRSKTCYVQNLEGDDLLTGSCDSNLYTISISEMTASSLDDLGKLTPKVDIGIFISYSEESRGFRIYNRHTWKIMETIHVKFDELTKMASERNSLEPDSNRMIFEDTSAEPYHTPSKEDLDDLFGPLYDEYFEGKTLNVSTYDNSVAPNTPDDTSSSIIIIVDDDKAPHMVSTSTKQTPPQSTNLADGSQQEDNAKLYGNEFINPFSTHVSDKAELSSRNLNPILGDPSKPVMTRRKLSTNAEMCAFALTDEGIDFEESFAPVARLEAVRMFMAYVTHKVFIVYQMDVKTAFLNGLLKDEVYVSQPDGFVELEFPNNVYRPKKDLYGLKQAPRACNNSAKELWDALERHMLGSEYGEQDRKAIVLYEYETFKATEGELLLDTYIRYLQVINDLKKYGYKKNNYININALYNILKQNQGDVSEAMGHKKKAVVVTSDLLALVTEKTKVSKSREKVVVQSDSEGSDDEDINALKKITALLAKAFNQKKYYAKPTNNNLRTSSASSSANKKL</sequence>
<dbReference type="InterPro" id="IPR057670">
    <property type="entry name" value="SH3_retrovirus"/>
</dbReference>
<dbReference type="Pfam" id="PF25597">
    <property type="entry name" value="SH3_retrovirus"/>
    <property type="match status" value="1"/>
</dbReference>
<accession>A0ABQ4Y866</accession>
<feature type="compositionally biased region" description="Low complexity" evidence="1">
    <location>
        <begin position="225"/>
        <end position="236"/>
    </location>
</feature>
<gene>
    <name evidence="4" type="ORF">Tco_0706705</name>
</gene>
<feature type="domain" description="Retroviral polymerase SH3-like" evidence="3">
    <location>
        <begin position="95"/>
        <end position="141"/>
    </location>
</feature>
<feature type="region of interest" description="Disordered" evidence="1">
    <location>
        <begin position="222"/>
        <end position="242"/>
    </location>
</feature>
<protein>
    <submittedName>
        <fullName evidence="4">Retrovirus-related pol polyprotein from transposon TNT 1-94</fullName>
    </submittedName>
</protein>
<feature type="domain" description="Reverse transcriptase Ty1/copia-type" evidence="2">
    <location>
        <begin position="306"/>
        <end position="394"/>
    </location>
</feature>
<dbReference type="Pfam" id="PF07727">
    <property type="entry name" value="RVT_2"/>
    <property type="match status" value="1"/>
</dbReference>
<evidence type="ECO:0000313" key="5">
    <source>
        <dbReference type="Proteomes" id="UP001151760"/>
    </source>
</evidence>
<keyword evidence="5" id="KW-1185">Reference proteome</keyword>
<comment type="caution">
    <text evidence="4">The sequence shown here is derived from an EMBL/GenBank/DDBJ whole genome shotgun (WGS) entry which is preliminary data.</text>
</comment>
<evidence type="ECO:0000259" key="3">
    <source>
        <dbReference type="Pfam" id="PF25597"/>
    </source>
</evidence>
<dbReference type="InterPro" id="IPR013103">
    <property type="entry name" value="RVT_2"/>
</dbReference>
<proteinExistence type="predicted"/>
<evidence type="ECO:0000256" key="1">
    <source>
        <dbReference type="SAM" id="MobiDB-lite"/>
    </source>
</evidence>
<evidence type="ECO:0000313" key="4">
    <source>
        <dbReference type="EMBL" id="GJS73864.1"/>
    </source>
</evidence>
<reference evidence="4" key="1">
    <citation type="journal article" date="2022" name="Int. J. Mol. Sci.">
        <title>Draft Genome of Tanacetum Coccineum: Genomic Comparison of Closely Related Tanacetum-Family Plants.</title>
        <authorList>
            <person name="Yamashiro T."/>
            <person name="Shiraishi A."/>
            <person name="Nakayama K."/>
            <person name="Satake H."/>
        </authorList>
    </citation>
    <scope>NUCLEOTIDE SEQUENCE</scope>
</reference>
<organism evidence="4 5">
    <name type="scientific">Tanacetum coccineum</name>
    <dbReference type="NCBI Taxonomy" id="301880"/>
    <lineage>
        <taxon>Eukaryota</taxon>
        <taxon>Viridiplantae</taxon>
        <taxon>Streptophyta</taxon>
        <taxon>Embryophyta</taxon>
        <taxon>Tracheophyta</taxon>
        <taxon>Spermatophyta</taxon>
        <taxon>Magnoliopsida</taxon>
        <taxon>eudicotyledons</taxon>
        <taxon>Gunneridae</taxon>
        <taxon>Pentapetalae</taxon>
        <taxon>asterids</taxon>
        <taxon>campanulids</taxon>
        <taxon>Asterales</taxon>
        <taxon>Asteraceae</taxon>
        <taxon>Asteroideae</taxon>
        <taxon>Anthemideae</taxon>
        <taxon>Anthemidinae</taxon>
        <taxon>Tanacetum</taxon>
    </lineage>
</organism>
<name>A0ABQ4Y866_9ASTR</name>
<dbReference type="Proteomes" id="UP001151760">
    <property type="component" value="Unassembled WGS sequence"/>
</dbReference>
<reference evidence="4" key="2">
    <citation type="submission" date="2022-01" db="EMBL/GenBank/DDBJ databases">
        <authorList>
            <person name="Yamashiro T."/>
            <person name="Shiraishi A."/>
            <person name="Satake H."/>
            <person name="Nakayama K."/>
        </authorList>
    </citation>
    <scope>NUCLEOTIDE SEQUENCE</scope>
</reference>
<dbReference type="EMBL" id="BQNB010010187">
    <property type="protein sequence ID" value="GJS73864.1"/>
    <property type="molecule type" value="Genomic_DNA"/>
</dbReference>